<dbReference type="EMBL" id="AOIV01000023">
    <property type="protein sequence ID" value="ELZ31201.1"/>
    <property type="molecule type" value="Genomic_DNA"/>
</dbReference>
<keyword evidence="2" id="KW-1185">Reference proteome</keyword>
<organism evidence="1 2">
    <name type="scientific">Halogeometricum pallidum JCM 14848</name>
    <dbReference type="NCBI Taxonomy" id="1227487"/>
    <lineage>
        <taxon>Archaea</taxon>
        <taxon>Methanobacteriati</taxon>
        <taxon>Methanobacteriota</taxon>
        <taxon>Stenosarchaea group</taxon>
        <taxon>Halobacteria</taxon>
        <taxon>Halobacteriales</taxon>
        <taxon>Haloferacaceae</taxon>
        <taxon>Halogeometricum</taxon>
    </lineage>
</organism>
<dbReference type="InterPro" id="IPR027417">
    <property type="entry name" value="P-loop_NTPase"/>
</dbReference>
<dbReference type="Gene3D" id="3.40.50.300">
    <property type="entry name" value="P-loop containing nucleotide triphosphate hydrolases"/>
    <property type="match status" value="1"/>
</dbReference>
<sequence>MDYTLAIENAPETIPGGTGILLLHPSIGETDRIDTDFLKTDTDHFLVVSTRTTAREVEQKLEHYDVDESRAVILDTLSVERGYSRRSSENVHYVSSPDDLDGIVEQTRNFLESHEGKLRVSVDSVTEMAYYADVDGAFEATERLLDLLDEHDAVGLFHLSNEVHGEETITRFRDLFEGVVELDVDGSVTCEF</sequence>
<name>M0D6S4_HALPD</name>
<dbReference type="Proteomes" id="UP000011513">
    <property type="component" value="Unassembled WGS sequence"/>
</dbReference>
<gene>
    <name evidence="1" type="ORF">C474_10219</name>
</gene>
<dbReference type="eggNOG" id="arCOG02453">
    <property type="taxonomic scope" value="Archaea"/>
</dbReference>
<dbReference type="OrthoDB" id="191154at2157"/>
<proteinExistence type="predicted"/>
<dbReference type="Pfam" id="PF23365">
    <property type="entry name" value="DUF7090"/>
    <property type="match status" value="1"/>
</dbReference>
<evidence type="ECO:0008006" key="3">
    <source>
        <dbReference type="Google" id="ProtNLM"/>
    </source>
</evidence>
<evidence type="ECO:0000313" key="1">
    <source>
        <dbReference type="EMBL" id="ELZ31201.1"/>
    </source>
</evidence>
<dbReference type="InterPro" id="IPR055516">
    <property type="entry name" value="DUF7090"/>
</dbReference>
<evidence type="ECO:0000313" key="2">
    <source>
        <dbReference type="Proteomes" id="UP000011513"/>
    </source>
</evidence>
<dbReference type="PATRIC" id="fig|1227487.5.peg.2063"/>
<dbReference type="RefSeq" id="WP_008386408.1">
    <property type="nucleotide sequence ID" value="NZ_AOIV01000023.1"/>
</dbReference>
<comment type="caution">
    <text evidence="1">The sequence shown here is derived from an EMBL/GenBank/DDBJ whole genome shotgun (WGS) entry which is preliminary data.</text>
</comment>
<protein>
    <recommendedName>
        <fullName evidence="3">ATPase involved in flagella biogenesis</fullName>
    </recommendedName>
</protein>
<accession>M0D6S4</accession>
<dbReference type="AlphaFoldDB" id="M0D6S4"/>
<reference evidence="1 2" key="1">
    <citation type="journal article" date="2014" name="PLoS Genet.">
        <title>Phylogenetically driven sequencing of extremely halophilic archaea reveals strategies for static and dynamic osmo-response.</title>
        <authorList>
            <person name="Becker E.A."/>
            <person name="Seitzer P.M."/>
            <person name="Tritt A."/>
            <person name="Larsen D."/>
            <person name="Krusor M."/>
            <person name="Yao A.I."/>
            <person name="Wu D."/>
            <person name="Madern D."/>
            <person name="Eisen J.A."/>
            <person name="Darling A.E."/>
            <person name="Facciotti M.T."/>
        </authorList>
    </citation>
    <scope>NUCLEOTIDE SEQUENCE [LARGE SCALE GENOMIC DNA]</scope>
    <source>
        <strain evidence="1 2">JCM 14848</strain>
    </source>
</reference>
<dbReference type="InParanoid" id="M0D6S4"/>